<sequence>MISPWMQNGNIISFLQRETLSIQERVIMLQDVAAGLTYRQWTMPTIYSLLTCVRAVHSQGIIHGDLTGANILIDDTRRARLIDFGLSSIKAMFEGTSYWSSTVGGAIRWRAPELLPPWPLGESTSVEFVPDFTVACDIFSFGNVMLHAISDRRPYFNLRYETSVLMSICHGTRPKRPLVPLLTDSHWDFINWCWGDTPSARPCAAEVLSAISDVS</sequence>
<dbReference type="Gene3D" id="1.10.510.10">
    <property type="entry name" value="Transferase(Phosphotransferase) domain 1"/>
    <property type="match status" value="1"/>
</dbReference>
<evidence type="ECO:0000256" key="1">
    <source>
        <dbReference type="ARBA" id="ARBA00022741"/>
    </source>
</evidence>
<dbReference type="PANTHER" id="PTHR44329">
    <property type="entry name" value="SERINE/THREONINE-PROTEIN KINASE TNNI3K-RELATED"/>
    <property type="match status" value="1"/>
</dbReference>
<dbReference type="EMBL" id="KV417689">
    <property type="protein sequence ID" value="KZP09932.1"/>
    <property type="molecule type" value="Genomic_DNA"/>
</dbReference>
<dbReference type="Pfam" id="PF00069">
    <property type="entry name" value="Pkinase"/>
    <property type="match status" value="1"/>
</dbReference>
<dbReference type="SUPFAM" id="SSF56112">
    <property type="entry name" value="Protein kinase-like (PK-like)"/>
    <property type="match status" value="1"/>
</dbReference>
<proteinExistence type="predicted"/>
<dbReference type="OrthoDB" id="4062651at2759"/>
<keyword evidence="2" id="KW-0067">ATP-binding</keyword>
<dbReference type="InterPro" id="IPR051681">
    <property type="entry name" value="Ser/Thr_Kinases-Pseudokinases"/>
</dbReference>
<reference evidence="4 5" key="1">
    <citation type="journal article" date="2016" name="Mol. Biol. Evol.">
        <title>Comparative Genomics of Early-Diverging Mushroom-Forming Fungi Provides Insights into the Origins of Lignocellulose Decay Capabilities.</title>
        <authorList>
            <person name="Nagy L.G."/>
            <person name="Riley R."/>
            <person name="Tritt A."/>
            <person name="Adam C."/>
            <person name="Daum C."/>
            <person name="Floudas D."/>
            <person name="Sun H."/>
            <person name="Yadav J.S."/>
            <person name="Pangilinan J."/>
            <person name="Larsson K.H."/>
            <person name="Matsuura K."/>
            <person name="Barry K."/>
            <person name="Labutti K."/>
            <person name="Kuo R."/>
            <person name="Ohm R.A."/>
            <person name="Bhattacharya S.S."/>
            <person name="Shirouzu T."/>
            <person name="Yoshinaga Y."/>
            <person name="Martin F.M."/>
            <person name="Grigoriev I.V."/>
            <person name="Hibbett D.S."/>
        </authorList>
    </citation>
    <scope>NUCLEOTIDE SEQUENCE [LARGE SCALE GENOMIC DNA]</scope>
    <source>
        <strain evidence="4 5">CBS 109695</strain>
    </source>
</reference>
<evidence type="ECO:0000259" key="3">
    <source>
        <dbReference type="PROSITE" id="PS50011"/>
    </source>
</evidence>
<dbReference type="GO" id="GO:0004674">
    <property type="term" value="F:protein serine/threonine kinase activity"/>
    <property type="evidence" value="ECO:0007669"/>
    <property type="project" value="TreeGrafter"/>
</dbReference>
<dbReference type="AlphaFoldDB" id="A0A165YUN4"/>
<organism evidence="4 5">
    <name type="scientific">Athelia psychrophila</name>
    <dbReference type="NCBI Taxonomy" id="1759441"/>
    <lineage>
        <taxon>Eukaryota</taxon>
        <taxon>Fungi</taxon>
        <taxon>Dikarya</taxon>
        <taxon>Basidiomycota</taxon>
        <taxon>Agaricomycotina</taxon>
        <taxon>Agaricomycetes</taxon>
        <taxon>Agaricomycetidae</taxon>
        <taxon>Atheliales</taxon>
        <taxon>Atheliaceae</taxon>
        <taxon>Athelia</taxon>
    </lineage>
</organism>
<dbReference type="Proteomes" id="UP000076532">
    <property type="component" value="Unassembled WGS sequence"/>
</dbReference>
<dbReference type="PROSITE" id="PS00109">
    <property type="entry name" value="PROTEIN_KINASE_TYR"/>
    <property type="match status" value="1"/>
</dbReference>
<evidence type="ECO:0000256" key="2">
    <source>
        <dbReference type="ARBA" id="ARBA00022840"/>
    </source>
</evidence>
<protein>
    <submittedName>
        <fullName evidence="4">Kinase-like protein</fullName>
    </submittedName>
</protein>
<dbReference type="PANTHER" id="PTHR44329:SF298">
    <property type="entry name" value="MIXED LINEAGE KINASE DOMAIN-LIKE PROTEIN"/>
    <property type="match status" value="1"/>
</dbReference>
<evidence type="ECO:0000313" key="4">
    <source>
        <dbReference type="EMBL" id="KZP09932.1"/>
    </source>
</evidence>
<dbReference type="STRING" id="436010.A0A165YUN4"/>
<dbReference type="PROSITE" id="PS50011">
    <property type="entry name" value="PROTEIN_KINASE_DOM"/>
    <property type="match status" value="1"/>
</dbReference>
<dbReference type="InterPro" id="IPR008266">
    <property type="entry name" value="Tyr_kinase_AS"/>
</dbReference>
<keyword evidence="1" id="KW-0547">Nucleotide-binding</keyword>
<feature type="domain" description="Protein kinase" evidence="3">
    <location>
        <begin position="1"/>
        <end position="215"/>
    </location>
</feature>
<dbReference type="GO" id="GO:0005524">
    <property type="term" value="F:ATP binding"/>
    <property type="evidence" value="ECO:0007669"/>
    <property type="project" value="UniProtKB-KW"/>
</dbReference>
<gene>
    <name evidence="4" type="ORF">FIBSPDRAFT_226619</name>
</gene>
<dbReference type="InterPro" id="IPR011009">
    <property type="entry name" value="Kinase-like_dom_sf"/>
</dbReference>
<dbReference type="SMART" id="SM00220">
    <property type="entry name" value="S_TKc"/>
    <property type="match status" value="1"/>
</dbReference>
<evidence type="ECO:0000313" key="5">
    <source>
        <dbReference type="Proteomes" id="UP000076532"/>
    </source>
</evidence>
<name>A0A165YUN4_9AGAM</name>
<keyword evidence="5" id="KW-1185">Reference proteome</keyword>
<dbReference type="InterPro" id="IPR000719">
    <property type="entry name" value="Prot_kinase_dom"/>
</dbReference>
<accession>A0A165YUN4</accession>